<dbReference type="Proteomes" id="UP000676885">
    <property type="component" value="Chromosome"/>
</dbReference>
<organism evidence="3 4">
    <name type="scientific">Arthrobacter jiangjiafuii</name>
    <dbReference type="NCBI Taxonomy" id="2817475"/>
    <lineage>
        <taxon>Bacteria</taxon>
        <taxon>Bacillati</taxon>
        <taxon>Actinomycetota</taxon>
        <taxon>Actinomycetes</taxon>
        <taxon>Micrococcales</taxon>
        <taxon>Micrococcaceae</taxon>
        <taxon>Arthrobacter</taxon>
    </lineage>
</organism>
<sequence>MPRLPLALLTMTAAALLLAGCADSGGSPAGESTPESTSSSPSTSSAAASSPAPASTQGTSLTVDFSQDGTATTDTYTLECDGAAPAGDSAAPDPAAACAVLAAQGAALFAPPSADTMCTQMIQGMQRAHVSGTVNGEAVDADFSLTNGCEISRWEKLTGLLGPAEGTL</sequence>
<evidence type="ECO:0000313" key="4">
    <source>
        <dbReference type="Proteomes" id="UP000676885"/>
    </source>
</evidence>
<feature type="region of interest" description="Disordered" evidence="1">
    <location>
        <begin position="24"/>
        <end position="67"/>
    </location>
</feature>
<dbReference type="GO" id="GO:0004867">
    <property type="term" value="F:serine-type endopeptidase inhibitor activity"/>
    <property type="evidence" value="ECO:0007669"/>
    <property type="project" value="InterPro"/>
</dbReference>
<keyword evidence="4" id="KW-1185">Reference proteome</keyword>
<feature type="chain" id="PRO_5039460024" description="Subtilisin inhibitor-like" evidence="2">
    <location>
        <begin position="30"/>
        <end position="168"/>
    </location>
</feature>
<dbReference type="SUPFAM" id="SSF55399">
    <property type="entry name" value="Subtilisin inhibitor"/>
    <property type="match status" value="1"/>
</dbReference>
<dbReference type="RefSeq" id="WP_210226873.1">
    <property type="nucleotide sequence ID" value="NZ_CP076022.1"/>
</dbReference>
<evidence type="ECO:0000313" key="3">
    <source>
        <dbReference type="EMBL" id="QWC10263.1"/>
    </source>
</evidence>
<evidence type="ECO:0000256" key="2">
    <source>
        <dbReference type="SAM" id="SignalP"/>
    </source>
</evidence>
<dbReference type="PROSITE" id="PS51257">
    <property type="entry name" value="PROKAR_LIPOPROTEIN"/>
    <property type="match status" value="1"/>
</dbReference>
<dbReference type="EMBL" id="CP076022">
    <property type="protein sequence ID" value="QWC10263.1"/>
    <property type="molecule type" value="Genomic_DNA"/>
</dbReference>
<feature type="signal peptide" evidence="2">
    <location>
        <begin position="1"/>
        <end position="29"/>
    </location>
</feature>
<name>A0A975R173_9MICC</name>
<evidence type="ECO:0000256" key="1">
    <source>
        <dbReference type="SAM" id="MobiDB-lite"/>
    </source>
</evidence>
<dbReference type="InterPro" id="IPR036819">
    <property type="entry name" value="Subtilisin_inhibitor-like_sf"/>
</dbReference>
<dbReference type="KEGG" id="ajg:KKR91_00980"/>
<protein>
    <recommendedName>
        <fullName evidence="5">Subtilisin inhibitor-like</fullName>
    </recommendedName>
</protein>
<accession>A0A975R173</accession>
<proteinExistence type="predicted"/>
<dbReference type="AlphaFoldDB" id="A0A975R173"/>
<gene>
    <name evidence="3" type="ORF">KKR91_00980</name>
</gene>
<dbReference type="Gene3D" id="3.30.350.10">
    <property type="entry name" value="Subtilisin inhibitor-like"/>
    <property type="match status" value="1"/>
</dbReference>
<feature type="compositionally biased region" description="Low complexity" evidence="1">
    <location>
        <begin position="29"/>
        <end position="60"/>
    </location>
</feature>
<evidence type="ECO:0008006" key="5">
    <source>
        <dbReference type="Google" id="ProtNLM"/>
    </source>
</evidence>
<reference evidence="3 4" key="1">
    <citation type="submission" date="2021-05" db="EMBL/GenBank/DDBJ databases">
        <title>Novel species in genus Arthrobacter.</title>
        <authorList>
            <person name="Zhang G."/>
        </authorList>
    </citation>
    <scope>NUCLEOTIDE SEQUENCE [LARGE SCALE GENOMIC DNA]</scope>
    <source>
        <strain evidence="4">zg-ZUI227</strain>
    </source>
</reference>
<keyword evidence="2" id="KW-0732">Signal</keyword>